<gene>
    <name evidence="2" type="ORF">CEUTPL_LOCUS3194</name>
</gene>
<sequence>MIAKYKEDLYNMNKQFSKVKAHYNSLKEKYDAMLEVNHTNNLQSKQTTLVNKNDASLTQIDELQRDNNGLRVLNSELKDKNNILKELNMELKENNGLLKEKMLTQPQQVPDYAYVTTFGKTSLKKKYT</sequence>
<accession>A0A9P0DKT8</accession>
<protein>
    <submittedName>
        <fullName evidence="2">Uncharacterized protein</fullName>
    </submittedName>
</protein>
<keyword evidence="3" id="KW-1185">Reference proteome</keyword>
<keyword evidence="1" id="KW-0175">Coiled coil</keyword>
<evidence type="ECO:0000313" key="2">
    <source>
        <dbReference type="EMBL" id="CAH1124235.1"/>
    </source>
</evidence>
<evidence type="ECO:0000313" key="3">
    <source>
        <dbReference type="Proteomes" id="UP001152799"/>
    </source>
</evidence>
<evidence type="ECO:0000256" key="1">
    <source>
        <dbReference type="SAM" id="Coils"/>
    </source>
</evidence>
<organism evidence="2 3">
    <name type="scientific">Ceutorhynchus assimilis</name>
    <name type="common">cabbage seed weevil</name>
    <dbReference type="NCBI Taxonomy" id="467358"/>
    <lineage>
        <taxon>Eukaryota</taxon>
        <taxon>Metazoa</taxon>
        <taxon>Ecdysozoa</taxon>
        <taxon>Arthropoda</taxon>
        <taxon>Hexapoda</taxon>
        <taxon>Insecta</taxon>
        <taxon>Pterygota</taxon>
        <taxon>Neoptera</taxon>
        <taxon>Endopterygota</taxon>
        <taxon>Coleoptera</taxon>
        <taxon>Polyphaga</taxon>
        <taxon>Cucujiformia</taxon>
        <taxon>Curculionidae</taxon>
        <taxon>Ceutorhynchinae</taxon>
        <taxon>Ceutorhynchus</taxon>
    </lineage>
</organism>
<dbReference type="AlphaFoldDB" id="A0A9P0DKT8"/>
<feature type="coiled-coil region" evidence="1">
    <location>
        <begin position="60"/>
        <end position="101"/>
    </location>
</feature>
<reference evidence="2" key="1">
    <citation type="submission" date="2022-01" db="EMBL/GenBank/DDBJ databases">
        <authorList>
            <person name="King R."/>
        </authorList>
    </citation>
    <scope>NUCLEOTIDE SEQUENCE</scope>
</reference>
<dbReference type="Proteomes" id="UP001152799">
    <property type="component" value="Chromosome 11"/>
</dbReference>
<proteinExistence type="predicted"/>
<name>A0A9P0DKT8_9CUCU</name>
<dbReference type="EMBL" id="OU892287">
    <property type="protein sequence ID" value="CAH1124235.1"/>
    <property type="molecule type" value="Genomic_DNA"/>
</dbReference>